<feature type="domain" description="C2" evidence="2">
    <location>
        <begin position="506"/>
        <end position="626"/>
    </location>
</feature>
<dbReference type="InterPro" id="IPR044750">
    <property type="entry name" value="C2_SRC2/BAP"/>
</dbReference>
<sequence>MSPLPFQLLELNVISAQDLAPVSQNLRTYAVAWMNPERKLRTRVDQQGKTNPTWNDKFVFRVDEKFLDSETSSVMIEVYAIGWLRDTPVGSVRVLISNLIPQNVRKTNNSQRRFVALQIRRPSGRPQGILNMGVTLLDNNMKSMPLYSELSASAVGFQDLMGVKKYKQRKNEKNGNGNSDQKEEKIKLRRTQSDCTEVKEKGNKWKGNGEGSVYNSSVVNGPTRGGSSLNGPNLNGSEIGVAKNGSMCNSDVGPSPSVVAAAVARGLYPTPLPKPHDPGSSILGDWTADDASVEGLKSKIDRWKMELPGKCDKTPNSYQKIPKEKERKQHWRRRKSANEGSGRFSCFGAACGCEFTIVCGANNGGRRSRSRSRSSNLSNFPSCFGGSETSFLNFPIPEFNPFAVASSTVISSTMEFPISFPSADSTFAACRIGPFLSAMGGSDFLAISAATIDADGPTSEHNSDPFPHPLELRPYSAFPEDSLKADESEEQAGRDELIHLPFLPNRFALPKMSLDYVPFKLLEINILSAQDLPAVSKMLRTFAVAWIGPDQKLSTRIDHQGHTNPTWNYKLVFRVDKKFLRNESSAITIEIYNVAWLRDLPIGTTHLFINHISPPLMPNSPTMRSVALHIRRPSGHLQGILHVGVNLIDNGISDSPLRSEISAFAYENQVMVRNDHQNVQEESVIENAQENIEHKDFQIQDQPSVSQKALSNDDVVSSNEGSNDLKNQMQLKLRTRSMASTNLSLGTVMHPLPSEVADNLKKGFYTTDADDYGSSIFENWSEPSHRLSLRSKNVEWPSEEQIPLKKDHEGHKLKKHHKGHKTDDQEGHKAVRPKRRRPSDGGGLFSCFLKGFEFTFVCGSKNMTKEREKIRRHHKLHVDHAEENMHRFYI</sequence>
<feature type="region of interest" description="Disordered" evidence="1">
    <location>
        <begin position="166"/>
        <end position="213"/>
    </location>
</feature>
<gene>
    <name evidence="4" type="primary">LOC140014243</name>
</gene>
<evidence type="ECO:0000259" key="2">
    <source>
        <dbReference type="PROSITE" id="PS50004"/>
    </source>
</evidence>
<organism evidence="3 4">
    <name type="scientific">Coffea arabica</name>
    <name type="common">Arabian coffee</name>
    <dbReference type="NCBI Taxonomy" id="13443"/>
    <lineage>
        <taxon>Eukaryota</taxon>
        <taxon>Viridiplantae</taxon>
        <taxon>Streptophyta</taxon>
        <taxon>Embryophyta</taxon>
        <taxon>Tracheophyta</taxon>
        <taxon>Spermatophyta</taxon>
        <taxon>Magnoliopsida</taxon>
        <taxon>eudicotyledons</taxon>
        <taxon>Gunneridae</taxon>
        <taxon>Pentapetalae</taxon>
        <taxon>asterids</taxon>
        <taxon>lamiids</taxon>
        <taxon>Gentianales</taxon>
        <taxon>Rubiaceae</taxon>
        <taxon>Ixoroideae</taxon>
        <taxon>Gardenieae complex</taxon>
        <taxon>Bertiereae - Coffeeae clade</taxon>
        <taxon>Coffeeae</taxon>
        <taxon>Coffea</taxon>
    </lineage>
</organism>
<evidence type="ECO:0000313" key="3">
    <source>
        <dbReference type="Proteomes" id="UP001652660"/>
    </source>
</evidence>
<dbReference type="Proteomes" id="UP001652660">
    <property type="component" value="Chromosome 9c"/>
</dbReference>
<dbReference type="PANTHER" id="PTHR32246">
    <property type="entry name" value="INGRESSION PROTEIN FIC1"/>
    <property type="match status" value="1"/>
</dbReference>
<dbReference type="RefSeq" id="XP_071920783.1">
    <property type="nucleotide sequence ID" value="XM_072064682.1"/>
</dbReference>
<dbReference type="SUPFAM" id="SSF49562">
    <property type="entry name" value="C2 domain (Calcium/lipid-binding domain, CaLB)"/>
    <property type="match status" value="2"/>
</dbReference>
<protein>
    <recommendedName>
        <fullName evidence="2">C2 domain-containing protein</fullName>
    </recommendedName>
</protein>
<dbReference type="PROSITE" id="PS50004">
    <property type="entry name" value="C2"/>
    <property type="match status" value="2"/>
</dbReference>
<feature type="region of interest" description="Disordered" evidence="1">
    <location>
        <begin position="797"/>
        <end position="839"/>
    </location>
</feature>
<dbReference type="Gene3D" id="2.60.40.150">
    <property type="entry name" value="C2 domain"/>
    <property type="match status" value="2"/>
</dbReference>
<feature type="region of interest" description="Disordered" evidence="1">
    <location>
        <begin position="702"/>
        <end position="723"/>
    </location>
</feature>
<keyword evidence="3" id="KW-1185">Reference proteome</keyword>
<dbReference type="InterPro" id="IPR035892">
    <property type="entry name" value="C2_domain_sf"/>
</dbReference>
<dbReference type="SMART" id="SM00239">
    <property type="entry name" value="C2"/>
    <property type="match status" value="2"/>
</dbReference>
<evidence type="ECO:0000313" key="4">
    <source>
        <dbReference type="RefSeq" id="XP_071920783.1"/>
    </source>
</evidence>
<dbReference type="PANTHER" id="PTHR32246:SF103">
    <property type="entry name" value="CALCIUM-DEPENDENT LIPID-BINDING (CALB DOMAIN) FAMILY PROTEIN"/>
    <property type="match status" value="1"/>
</dbReference>
<reference evidence="4" key="1">
    <citation type="submission" date="2025-08" db="UniProtKB">
        <authorList>
            <consortium name="RefSeq"/>
        </authorList>
    </citation>
    <scope>IDENTIFICATION</scope>
    <source>
        <tissue evidence="4">Leaves</tissue>
    </source>
</reference>
<dbReference type="InterPro" id="IPR000008">
    <property type="entry name" value="C2_dom"/>
</dbReference>
<dbReference type="Pfam" id="PF00168">
    <property type="entry name" value="C2"/>
    <property type="match status" value="2"/>
</dbReference>
<proteinExistence type="predicted"/>
<feature type="compositionally biased region" description="Basic residues" evidence="1">
    <location>
        <begin position="811"/>
        <end position="820"/>
    </location>
</feature>
<dbReference type="GeneID" id="140014243"/>
<feature type="region of interest" description="Disordered" evidence="1">
    <location>
        <begin position="311"/>
        <end position="336"/>
    </location>
</feature>
<dbReference type="CDD" id="cd04051">
    <property type="entry name" value="C2_SRC2_like"/>
    <property type="match status" value="2"/>
</dbReference>
<name>A0ABM4VML6_COFAR</name>
<accession>A0ABM4VML6</accession>
<evidence type="ECO:0000256" key="1">
    <source>
        <dbReference type="SAM" id="MobiDB-lite"/>
    </source>
</evidence>
<feature type="domain" description="C2" evidence="2">
    <location>
        <begin position="1"/>
        <end position="111"/>
    </location>
</feature>